<proteinExistence type="inferred from homology"/>
<evidence type="ECO:0000256" key="1">
    <source>
        <dbReference type="ARBA" id="ARBA00022694"/>
    </source>
</evidence>
<keyword evidence="4 6" id="KW-0378">Hydrolase</keyword>
<dbReference type="GO" id="GO:0042781">
    <property type="term" value="F:3'-tRNA processing endoribonuclease activity"/>
    <property type="evidence" value="ECO:0007669"/>
    <property type="project" value="TreeGrafter"/>
</dbReference>
<accession>A0A084EZQ1</accession>
<dbReference type="GO" id="GO:0004526">
    <property type="term" value="F:ribonuclease P activity"/>
    <property type="evidence" value="ECO:0007669"/>
    <property type="project" value="UniProtKB-UniRule"/>
</dbReference>
<dbReference type="EC" id="3.1.26.5" evidence="6 7"/>
<comment type="subunit">
    <text evidence="6">Consists of a catalytic RNA component (M1 or rnpB) and a protein subunit.</text>
</comment>
<dbReference type="GO" id="GO:0030677">
    <property type="term" value="C:ribonuclease P complex"/>
    <property type="evidence" value="ECO:0007669"/>
    <property type="project" value="TreeGrafter"/>
</dbReference>
<evidence type="ECO:0000256" key="7">
    <source>
        <dbReference type="NCBIfam" id="TIGR00188"/>
    </source>
</evidence>
<comment type="function">
    <text evidence="6">RNaseP catalyzes the removal of the 5'-leader sequence from pre-tRNA to produce the mature 5'-terminus. It can also cleave other RNA substrates such as 4.5S RNA. The protein component plays an auxiliary but essential role in vivo by binding to the 5'-leader sequence and broadening the substrate specificity of the ribozyme.</text>
</comment>
<dbReference type="InterPro" id="IPR014721">
    <property type="entry name" value="Ribsml_uS5_D2-typ_fold_subgr"/>
</dbReference>
<dbReference type="HAMAP" id="MF_00227">
    <property type="entry name" value="RNase_P"/>
    <property type="match status" value="1"/>
</dbReference>
<name>A0A084EZQ1_9BACT</name>
<evidence type="ECO:0000256" key="4">
    <source>
        <dbReference type="ARBA" id="ARBA00022801"/>
    </source>
</evidence>
<keyword evidence="9" id="KW-1185">Reference proteome</keyword>
<evidence type="ECO:0000256" key="2">
    <source>
        <dbReference type="ARBA" id="ARBA00022722"/>
    </source>
</evidence>
<keyword evidence="3 6" id="KW-0255">Endonuclease</keyword>
<organism evidence="8 9">
    <name type="scientific">Ureaplasma diversum NCTC 246</name>
    <dbReference type="NCBI Taxonomy" id="1188241"/>
    <lineage>
        <taxon>Bacteria</taxon>
        <taxon>Bacillati</taxon>
        <taxon>Mycoplasmatota</taxon>
        <taxon>Mycoplasmoidales</taxon>
        <taxon>Mycoplasmoidaceae</taxon>
        <taxon>Ureaplasma</taxon>
    </lineage>
</organism>
<protein>
    <recommendedName>
        <fullName evidence="6 7">Ribonuclease P protein component</fullName>
        <shortName evidence="6">RNase P protein</shortName>
        <shortName evidence="6">RNaseP protein</shortName>
        <ecNumber evidence="6 7">3.1.26.5</ecNumber>
    </recommendedName>
    <alternativeName>
        <fullName evidence="6">Protein C5</fullName>
    </alternativeName>
</protein>
<comment type="caution">
    <text evidence="8">The sequence shown here is derived from an EMBL/GenBank/DDBJ whole genome shotgun (WGS) entry which is preliminary data.</text>
</comment>
<dbReference type="Gene3D" id="3.30.230.10">
    <property type="match status" value="1"/>
</dbReference>
<evidence type="ECO:0000256" key="3">
    <source>
        <dbReference type="ARBA" id="ARBA00022759"/>
    </source>
</evidence>
<comment type="catalytic activity">
    <reaction evidence="6">
        <text>Endonucleolytic cleavage of RNA, removing 5'-extranucleotides from tRNA precursor.</text>
        <dbReference type="EC" id="3.1.26.5"/>
    </reaction>
</comment>
<dbReference type="PANTHER" id="PTHR33992:SF1">
    <property type="entry name" value="RIBONUCLEASE P PROTEIN COMPONENT"/>
    <property type="match status" value="1"/>
</dbReference>
<dbReference type="OrthoDB" id="9796422at2"/>
<gene>
    <name evidence="6 8" type="primary">rnpA</name>
    <name evidence="8" type="ORF">UDIV_2860</name>
</gene>
<dbReference type="Proteomes" id="UP000028537">
    <property type="component" value="Unassembled WGS sequence"/>
</dbReference>
<dbReference type="SUPFAM" id="SSF54211">
    <property type="entry name" value="Ribosomal protein S5 domain 2-like"/>
    <property type="match status" value="1"/>
</dbReference>
<sequence>MAKFSSLKKNEQIIEVIKKQNRVHSRDFSIYYLANQTQGLRLAISVAKKYFKKATQRNRNKRLIKAALIALDFSLNNFDLVIVLKPSFTDGDFLVLCHHLHKAIKKIISNQSTKQTKVLNHEVRKE</sequence>
<dbReference type="AlphaFoldDB" id="A0A084EZQ1"/>
<keyword evidence="1 6" id="KW-0819">tRNA processing</keyword>
<evidence type="ECO:0000313" key="9">
    <source>
        <dbReference type="Proteomes" id="UP000028537"/>
    </source>
</evidence>
<evidence type="ECO:0000256" key="5">
    <source>
        <dbReference type="ARBA" id="ARBA00022884"/>
    </source>
</evidence>
<dbReference type="GO" id="GO:0001682">
    <property type="term" value="P:tRNA 5'-leader removal"/>
    <property type="evidence" value="ECO:0007669"/>
    <property type="project" value="UniProtKB-UniRule"/>
</dbReference>
<dbReference type="eggNOG" id="COG0594">
    <property type="taxonomic scope" value="Bacteria"/>
</dbReference>
<keyword evidence="2 6" id="KW-0540">Nuclease</keyword>
<dbReference type="NCBIfam" id="TIGR00188">
    <property type="entry name" value="rnpA"/>
    <property type="match status" value="1"/>
</dbReference>
<comment type="similarity">
    <text evidence="6">Belongs to the RnpA family.</text>
</comment>
<dbReference type="EMBL" id="JFDP01000040">
    <property type="protein sequence ID" value="KEZ23443.1"/>
    <property type="molecule type" value="Genomic_DNA"/>
</dbReference>
<dbReference type="Pfam" id="PF00825">
    <property type="entry name" value="Ribonuclease_P"/>
    <property type="match status" value="1"/>
</dbReference>
<evidence type="ECO:0000313" key="8">
    <source>
        <dbReference type="EMBL" id="KEZ23443.1"/>
    </source>
</evidence>
<dbReference type="InterPro" id="IPR000100">
    <property type="entry name" value="RNase_P"/>
</dbReference>
<evidence type="ECO:0000256" key="6">
    <source>
        <dbReference type="HAMAP-Rule" id="MF_00227"/>
    </source>
</evidence>
<dbReference type="InterPro" id="IPR020568">
    <property type="entry name" value="Ribosomal_Su5_D2-typ_SF"/>
</dbReference>
<dbReference type="GO" id="GO:0000049">
    <property type="term" value="F:tRNA binding"/>
    <property type="evidence" value="ECO:0007669"/>
    <property type="project" value="UniProtKB-UniRule"/>
</dbReference>
<dbReference type="PANTHER" id="PTHR33992">
    <property type="entry name" value="RIBONUCLEASE P PROTEIN COMPONENT"/>
    <property type="match status" value="1"/>
</dbReference>
<reference evidence="8 9" key="1">
    <citation type="submission" date="2014-02" db="EMBL/GenBank/DDBJ databases">
        <title>Genome sequence of Ureaplasma diversum strain 246.</title>
        <authorList>
            <person name="Sirand-Pugnet P."/>
            <person name="Breton M."/>
            <person name="Dordet-Frisoni E."/>
            <person name="Baranowski E."/>
            <person name="Barre A."/>
            <person name="Couture C."/>
            <person name="Dupuy V."/>
            <person name="Gaurivaud P."/>
            <person name="Jacob D."/>
            <person name="Lemaitre C."/>
            <person name="Manso-Silvan L."/>
            <person name="Nikolski M."/>
            <person name="Nouvel L.-X."/>
            <person name="Poumarat F."/>
            <person name="Tardy F."/>
            <person name="Thebault P."/>
            <person name="Theil S."/>
            <person name="Citti C."/>
            <person name="Thiaucourt F."/>
            <person name="Blanchard A."/>
        </authorList>
    </citation>
    <scope>NUCLEOTIDE SEQUENCE [LARGE SCALE GENOMIC DNA]</scope>
    <source>
        <strain evidence="8 9">NCTC 246</strain>
    </source>
</reference>
<keyword evidence="5 6" id="KW-0694">RNA-binding</keyword>
<dbReference type="RefSeq" id="WP_038102443.1">
    <property type="nucleotide sequence ID" value="NZ_JFDP01000040.1"/>
</dbReference>